<protein>
    <recommendedName>
        <fullName evidence="10">Ion-translocating oxidoreductase complex subunit D</fullName>
        <ecNumber evidence="10">7.-.-.-</ecNumber>
    </recommendedName>
    <alternativeName>
        <fullName evidence="10">Rnf electron transport complex subunit D</fullName>
    </alternativeName>
</protein>
<sequence length="343" mass="37303">MRFPVNGAPHLPPKPRVNRLMGQVVLALLPAIAAHWWFFGWGIAIQIALACLFALGFEWGMLRLRQRRPRLFLTDGSALVTAVLFALCLPPLSPWWVSATGMLFAIVVAKHLYGGLGYNLFNPAMVGLAAVIIAFPTELSQWLTPRGPASAPPGLTESLLTVFSGVPPERLAWEALTSATPLELVRTGLQDQLLMSEIRTHPVFGTLGGRGWDWIGLATLLGGLWLVWQRVIGWHVPAAVILTTLLVTLPLWLIAPDLHASPLSQLFSGGLLLCAFFIATDPVSGSATPRGKLLFGAGVAILTLAIRRWGGFPDGVAFAVLLMNMLVPLIDRYTRPRVYGYAR</sequence>
<keyword evidence="5 10" id="KW-0812">Transmembrane</keyword>
<proteinExistence type="inferred from homology"/>
<evidence type="ECO:0000256" key="1">
    <source>
        <dbReference type="ARBA" id="ARBA00022448"/>
    </source>
</evidence>
<comment type="similarity">
    <text evidence="10">Belongs to the NqrB/RnfD family.</text>
</comment>
<comment type="subcellular location">
    <subcellularLocation>
        <location evidence="10">Cell inner membrane</location>
        <topology evidence="10">Multi-pass membrane protein</topology>
    </subcellularLocation>
</comment>
<dbReference type="GO" id="GO:0005886">
    <property type="term" value="C:plasma membrane"/>
    <property type="evidence" value="ECO:0007669"/>
    <property type="project" value="UniProtKB-SubCell"/>
</dbReference>
<reference evidence="11 12" key="1">
    <citation type="submission" date="2020-02" db="EMBL/GenBank/DDBJ databases">
        <authorList>
            <person name="Zhang X.-Y."/>
        </authorList>
    </citation>
    <scope>NUCLEOTIDE SEQUENCE [LARGE SCALE GENOMIC DNA]</scope>
    <source>
        <strain evidence="11 12">C33</strain>
    </source>
</reference>
<dbReference type="PANTHER" id="PTHR30578">
    <property type="entry name" value="ELECTRON TRANSPORT COMPLEX PROTEIN RNFD"/>
    <property type="match status" value="1"/>
</dbReference>
<keyword evidence="3 10" id="KW-0285">Flavoprotein</keyword>
<keyword evidence="1 10" id="KW-0813">Transport</keyword>
<feature type="transmembrane region" description="Helical" evidence="10">
    <location>
        <begin position="20"/>
        <end position="38"/>
    </location>
</feature>
<evidence type="ECO:0000256" key="5">
    <source>
        <dbReference type="ARBA" id="ARBA00022692"/>
    </source>
</evidence>
<keyword evidence="12" id="KW-1185">Reference proteome</keyword>
<organism evidence="11 12">
    <name type="scientific">Wenzhouxiangella limi</name>
    <dbReference type="NCBI Taxonomy" id="2707351"/>
    <lineage>
        <taxon>Bacteria</taxon>
        <taxon>Pseudomonadati</taxon>
        <taxon>Pseudomonadota</taxon>
        <taxon>Gammaproteobacteria</taxon>
        <taxon>Chromatiales</taxon>
        <taxon>Wenzhouxiangellaceae</taxon>
        <taxon>Wenzhouxiangella</taxon>
    </lineage>
</organism>
<dbReference type="HAMAP" id="MF_00462">
    <property type="entry name" value="RsxD_RnfD"/>
    <property type="match status" value="1"/>
</dbReference>
<evidence type="ECO:0000256" key="10">
    <source>
        <dbReference type="HAMAP-Rule" id="MF_00462"/>
    </source>
</evidence>
<evidence type="ECO:0000256" key="2">
    <source>
        <dbReference type="ARBA" id="ARBA00022553"/>
    </source>
</evidence>
<keyword evidence="8 10" id="KW-1133">Transmembrane helix</keyword>
<dbReference type="NCBIfam" id="TIGR01946">
    <property type="entry name" value="rnfD"/>
    <property type="match status" value="1"/>
</dbReference>
<dbReference type="AlphaFoldDB" id="A0A845UZL7"/>
<feature type="modified residue" description="FMN phosphoryl threonine" evidence="10">
    <location>
        <position position="180"/>
    </location>
</feature>
<dbReference type="InterPro" id="IPR004338">
    <property type="entry name" value="NqrB/RnfD"/>
</dbReference>
<gene>
    <name evidence="10" type="primary">rnfD</name>
    <name evidence="11" type="ORF">G3I74_06495</name>
</gene>
<feature type="transmembrane region" description="Helical" evidence="10">
    <location>
        <begin position="235"/>
        <end position="254"/>
    </location>
</feature>
<keyword evidence="10" id="KW-1003">Cell membrane</keyword>
<feature type="transmembrane region" description="Helical" evidence="10">
    <location>
        <begin position="71"/>
        <end position="89"/>
    </location>
</feature>
<comment type="subunit">
    <text evidence="10">The complex is composed of six subunits: RnfA, RnfB, RnfC, RnfD, RnfE and RnfG.</text>
</comment>
<dbReference type="Proteomes" id="UP000484885">
    <property type="component" value="Unassembled WGS sequence"/>
</dbReference>
<accession>A0A845UZL7</accession>
<feature type="transmembrane region" description="Helical" evidence="10">
    <location>
        <begin position="120"/>
        <end position="137"/>
    </location>
</feature>
<dbReference type="PANTHER" id="PTHR30578:SF0">
    <property type="entry name" value="ION-TRANSLOCATING OXIDOREDUCTASE COMPLEX SUBUNIT D"/>
    <property type="match status" value="1"/>
</dbReference>
<dbReference type="EC" id="7.-.-.-" evidence="10"/>
<evidence type="ECO:0000256" key="7">
    <source>
        <dbReference type="ARBA" id="ARBA00022982"/>
    </source>
</evidence>
<dbReference type="RefSeq" id="WP_164210760.1">
    <property type="nucleotide sequence ID" value="NZ_JAAGSC010000039.1"/>
</dbReference>
<evidence type="ECO:0000256" key="9">
    <source>
        <dbReference type="ARBA" id="ARBA00023136"/>
    </source>
</evidence>
<keyword evidence="7 10" id="KW-0249">Electron transport</keyword>
<comment type="cofactor">
    <cofactor evidence="10">
        <name>FMN</name>
        <dbReference type="ChEBI" id="CHEBI:58210"/>
    </cofactor>
</comment>
<dbReference type="GO" id="GO:0022900">
    <property type="term" value="P:electron transport chain"/>
    <property type="evidence" value="ECO:0007669"/>
    <property type="project" value="UniProtKB-UniRule"/>
</dbReference>
<evidence type="ECO:0000256" key="8">
    <source>
        <dbReference type="ARBA" id="ARBA00022989"/>
    </source>
</evidence>
<evidence type="ECO:0000256" key="4">
    <source>
        <dbReference type="ARBA" id="ARBA00022643"/>
    </source>
</evidence>
<keyword evidence="9 10" id="KW-0472">Membrane</keyword>
<evidence type="ECO:0000313" key="12">
    <source>
        <dbReference type="Proteomes" id="UP000484885"/>
    </source>
</evidence>
<evidence type="ECO:0000313" key="11">
    <source>
        <dbReference type="EMBL" id="NDY95370.1"/>
    </source>
</evidence>
<evidence type="ECO:0000256" key="6">
    <source>
        <dbReference type="ARBA" id="ARBA00022967"/>
    </source>
</evidence>
<keyword evidence="2 10" id="KW-0597">Phosphoprotein</keyword>
<keyword evidence="4 10" id="KW-0288">FMN</keyword>
<comment type="function">
    <text evidence="10">Part of a membrane-bound complex that couples electron transfer with translocation of ions across the membrane.</text>
</comment>
<dbReference type="GO" id="GO:0055085">
    <property type="term" value="P:transmembrane transport"/>
    <property type="evidence" value="ECO:0007669"/>
    <property type="project" value="InterPro"/>
</dbReference>
<dbReference type="Pfam" id="PF03116">
    <property type="entry name" value="NQR2_RnfD_RnfE"/>
    <property type="match status" value="1"/>
</dbReference>
<feature type="transmembrane region" description="Helical" evidence="10">
    <location>
        <begin position="260"/>
        <end position="279"/>
    </location>
</feature>
<keyword evidence="6 10" id="KW-1278">Translocase</keyword>
<feature type="transmembrane region" description="Helical" evidence="10">
    <location>
        <begin position="316"/>
        <end position="334"/>
    </location>
</feature>
<evidence type="ECO:0000256" key="3">
    <source>
        <dbReference type="ARBA" id="ARBA00022630"/>
    </source>
</evidence>
<dbReference type="InterPro" id="IPR011303">
    <property type="entry name" value="RnfD_bac"/>
</dbReference>
<feature type="transmembrane region" description="Helical" evidence="10">
    <location>
        <begin position="44"/>
        <end position="64"/>
    </location>
</feature>
<comment type="caution">
    <text evidence="11">The sequence shown here is derived from an EMBL/GenBank/DDBJ whole genome shotgun (WGS) entry which is preliminary data.</text>
</comment>
<dbReference type="EMBL" id="JAAGSC010000039">
    <property type="protein sequence ID" value="NDY95370.1"/>
    <property type="molecule type" value="Genomic_DNA"/>
</dbReference>
<keyword evidence="10" id="KW-0997">Cell inner membrane</keyword>
<feature type="transmembrane region" description="Helical" evidence="10">
    <location>
        <begin position="211"/>
        <end position="228"/>
    </location>
</feature>
<name>A0A845UZL7_9GAMM</name>